<dbReference type="Proteomes" id="UP000619486">
    <property type="component" value="Unassembled WGS sequence"/>
</dbReference>
<feature type="domain" description="PAS fold" evidence="1">
    <location>
        <begin position="24"/>
        <end position="87"/>
    </location>
</feature>
<dbReference type="Pfam" id="PF00989">
    <property type="entry name" value="PAS"/>
    <property type="match status" value="1"/>
</dbReference>
<protein>
    <recommendedName>
        <fullName evidence="1">PAS fold domain-containing protein</fullName>
    </recommendedName>
</protein>
<evidence type="ECO:0000259" key="1">
    <source>
        <dbReference type="Pfam" id="PF00989"/>
    </source>
</evidence>
<gene>
    <name evidence="2" type="ORF">GCM10014713_46840</name>
</gene>
<dbReference type="AlphaFoldDB" id="A0A918H9A7"/>
<evidence type="ECO:0000313" key="3">
    <source>
        <dbReference type="Proteomes" id="UP000619486"/>
    </source>
</evidence>
<keyword evidence="3" id="KW-1185">Reference proteome</keyword>
<evidence type="ECO:0000313" key="2">
    <source>
        <dbReference type="EMBL" id="GGT47363.1"/>
    </source>
</evidence>
<dbReference type="InterPro" id="IPR035965">
    <property type="entry name" value="PAS-like_dom_sf"/>
</dbReference>
<dbReference type="SUPFAM" id="SSF55785">
    <property type="entry name" value="PYP-like sensor domain (PAS domain)"/>
    <property type="match status" value="1"/>
</dbReference>
<sequence>MCTPSASPLITAPSKGPRDLALSERLVAQTRRAMAVVDTDLRYILANRAMEVIDGLPADDHLRRHIHETQPFATVRQLEEAAQAEQFRFRRGQGRASLSSGD</sequence>
<dbReference type="EMBL" id="BMQQ01000019">
    <property type="protein sequence ID" value="GGT47363.1"/>
    <property type="molecule type" value="Genomic_DNA"/>
</dbReference>
<comment type="caution">
    <text evidence="2">The sequence shown here is derived from an EMBL/GenBank/DDBJ whole genome shotgun (WGS) entry which is preliminary data.</text>
</comment>
<dbReference type="InterPro" id="IPR013767">
    <property type="entry name" value="PAS_fold"/>
</dbReference>
<name>A0A918H9A7_9ACTN</name>
<dbReference type="Gene3D" id="3.30.450.20">
    <property type="entry name" value="PAS domain"/>
    <property type="match status" value="1"/>
</dbReference>
<proteinExistence type="predicted"/>
<dbReference type="RefSeq" id="WP_028797299.1">
    <property type="nucleotide sequence ID" value="NZ_BMQQ01000019.1"/>
</dbReference>
<reference evidence="2" key="2">
    <citation type="submission" date="2020-09" db="EMBL/GenBank/DDBJ databases">
        <authorList>
            <person name="Sun Q."/>
            <person name="Ohkuma M."/>
        </authorList>
    </citation>
    <scope>NUCLEOTIDE SEQUENCE</scope>
    <source>
        <strain evidence="2">JCM 3172</strain>
    </source>
</reference>
<dbReference type="GO" id="GO:0006355">
    <property type="term" value="P:regulation of DNA-templated transcription"/>
    <property type="evidence" value="ECO:0007669"/>
    <property type="project" value="InterPro"/>
</dbReference>
<reference evidence="2" key="1">
    <citation type="journal article" date="2014" name="Int. J. Syst. Evol. Microbiol.">
        <title>Complete genome sequence of Corynebacterium casei LMG S-19264T (=DSM 44701T), isolated from a smear-ripened cheese.</title>
        <authorList>
            <consortium name="US DOE Joint Genome Institute (JGI-PGF)"/>
            <person name="Walter F."/>
            <person name="Albersmeier A."/>
            <person name="Kalinowski J."/>
            <person name="Ruckert C."/>
        </authorList>
    </citation>
    <scope>NUCLEOTIDE SEQUENCE</scope>
    <source>
        <strain evidence="2">JCM 3172</strain>
    </source>
</reference>
<organism evidence="2 3">
    <name type="scientific">Streptomyces purpureus</name>
    <dbReference type="NCBI Taxonomy" id="1951"/>
    <lineage>
        <taxon>Bacteria</taxon>
        <taxon>Bacillati</taxon>
        <taxon>Actinomycetota</taxon>
        <taxon>Actinomycetes</taxon>
        <taxon>Kitasatosporales</taxon>
        <taxon>Streptomycetaceae</taxon>
        <taxon>Streptomyces</taxon>
    </lineage>
</organism>
<accession>A0A918H9A7</accession>